<sequence length="125" mass="13472">IPGLDTLGLYHRSEFQRDLGEDGDVLLDGLRGDTARKEEVEFDDRVSGIINVCSAKSCASVPIVDYGERDLVIDSPSGEEKERCITGPDPEGSPILVACSCTPSFVELLPLGRVAENLRPDGSPR</sequence>
<feature type="non-terminal residue" evidence="1">
    <location>
        <position position="1"/>
    </location>
</feature>
<evidence type="ECO:0000313" key="1">
    <source>
        <dbReference type="EMBL" id="GAG14322.1"/>
    </source>
</evidence>
<dbReference type="EMBL" id="BARS01037562">
    <property type="protein sequence ID" value="GAG14322.1"/>
    <property type="molecule type" value="Genomic_DNA"/>
</dbReference>
<reference evidence="1" key="1">
    <citation type="journal article" date="2014" name="Front. Microbiol.">
        <title>High frequency of phylogenetically diverse reductive dehalogenase-homologous genes in deep subseafloor sedimentary metagenomes.</title>
        <authorList>
            <person name="Kawai M."/>
            <person name="Futagami T."/>
            <person name="Toyoda A."/>
            <person name="Takaki Y."/>
            <person name="Nishi S."/>
            <person name="Hori S."/>
            <person name="Arai W."/>
            <person name="Tsubouchi T."/>
            <person name="Morono Y."/>
            <person name="Uchiyama I."/>
            <person name="Ito T."/>
            <person name="Fujiyama A."/>
            <person name="Inagaki F."/>
            <person name="Takami H."/>
        </authorList>
    </citation>
    <scope>NUCLEOTIDE SEQUENCE</scope>
    <source>
        <strain evidence="1">Expedition CK06-06</strain>
    </source>
</reference>
<comment type="caution">
    <text evidence="1">The sequence shown here is derived from an EMBL/GenBank/DDBJ whole genome shotgun (WGS) entry which is preliminary data.</text>
</comment>
<name>X0VT47_9ZZZZ</name>
<dbReference type="AlphaFoldDB" id="X0VT47"/>
<protein>
    <submittedName>
        <fullName evidence="1">Uncharacterized protein</fullName>
    </submittedName>
</protein>
<accession>X0VT47</accession>
<proteinExistence type="predicted"/>
<gene>
    <name evidence="1" type="ORF">S01H1_57590</name>
</gene>
<organism evidence="1">
    <name type="scientific">marine sediment metagenome</name>
    <dbReference type="NCBI Taxonomy" id="412755"/>
    <lineage>
        <taxon>unclassified sequences</taxon>
        <taxon>metagenomes</taxon>
        <taxon>ecological metagenomes</taxon>
    </lineage>
</organism>